<dbReference type="SUPFAM" id="SSF143447">
    <property type="entry name" value="AMMECR1-like"/>
    <property type="match status" value="1"/>
</dbReference>
<proteinExistence type="predicted"/>
<dbReference type="PANTHER" id="PTHR13016:SF0">
    <property type="entry name" value="AMME SYNDROME CANDIDATE GENE 1 PROTEIN"/>
    <property type="match status" value="1"/>
</dbReference>
<evidence type="ECO:0000313" key="2">
    <source>
        <dbReference type="EMBL" id="HGT38242.1"/>
    </source>
</evidence>
<dbReference type="Gene3D" id="3.30.700.20">
    <property type="entry name" value="Hypothetical protein ph0010, domain 1"/>
    <property type="match status" value="1"/>
</dbReference>
<dbReference type="InterPro" id="IPR027623">
    <property type="entry name" value="AmmeMemoSam_A"/>
</dbReference>
<dbReference type="NCBIfam" id="TIGR00296">
    <property type="entry name" value="TIGR00296 family protein"/>
    <property type="match status" value="1"/>
</dbReference>
<feature type="domain" description="AMMECR1" evidence="1">
    <location>
        <begin position="13"/>
        <end position="202"/>
    </location>
</feature>
<dbReference type="AlphaFoldDB" id="A0A7C4LIX1"/>
<dbReference type="InterPro" id="IPR036071">
    <property type="entry name" value="AMMECR1_dom_sf"/>
</dbReference>
<dbReference type="InterPro" id="IPR002733">
    <property type="entry name" value="AMMECR1_domain"/>
</dbReference>
<dbReference type="PROSITE" id="PS51112">
    <property type="entry name" value="AMMECR1"/>
    <property type="match status" value="1"/>
</dbReference>
<organism evidence="2">
    <name type="scientific">Schlesneria paludicola</name>
    <dbReference type="NCBI Taxonomy" id="360056"/>
    <lineage>
        <taxon>Bacteria</taxon>
        <taxon>Pseudomonadati</taxon>
        <taxon>Planctomycetota</taxon>
        <taxon>Planctomycetia</taxon>
        <taxon>Planctomycetales</taxon>
        <taxon>Planctomycetaceae</taxon>
        <taxon>Schlesneria</taxon>
    </lineage>
</organism>
<dbReference type="NCBIfam" id="TIGR04335">
    <property type="entry name" value="AmmeMemoSam_A"/>
    <property type="match status" value="1"/>
</dbReference>
<dbReference type="Gene3D" id="3.30.1490.150">
    <property type="entry name" value="Hypothetical protein ph0010, domain 2"/>
    <property type="match status" value="1"/>
</dbReference>
<dbReference type="InterPro" id="IPR027485">
    <property type="entry name" value="AMMECR1_N"/>
</dbReference>
<dbReference type="PANTHER" id="PTHR13016">
    <property type="entry name" value="AMMECR1 HOMOLOG"/>
    <property type="match status" value="1"/>
</dbReference>
<name>A0A7C4LIX1_9PLAN</name>
<reference evidence="2" key="1">
    <citation type="journal article" date="2020" name="mSystems">
        <title>Genome- and Community-Level Interaction Insights into Carbon Utilization and Element Cycling Functions of Hydrothermarchaeota in Hydrothermal Sediment.</title>
        <authorList>
            <person name="Zhou Z."/>
            <person name="Liu Y."/>
            <person name="Xu W."/>
            <person name="Pan J."/>
            <person name="Luo Z.H."/>
            <person name="Li M."/>
        </authorList>
    </citation>
    <scope>NUCLEOTIDE SEQUENCE [LARGE SCALE GENOMIC DNA]</scope>
    <source>
        <strain evidence="2">SpSt-508</strain>
    </source>
</reference>
<accession>A0A7C4LIX1</accession>
<comment type="caution">
    <text evidence="2">The sequence shown here is derived from an EMBL/GenBank/DDBJ whole genome shotgun (WGS) entry which is preliminary data.</text>
</comment>
<evidence type="ECO:0000259" key="1">
    <source>
        <dbReference type="PROSITE" id="PS51112"/>
    </source>
</evidence>
<dbReference type="InterPro" id="IPR023473">
    <property type="entry name" value="AMMECR1"/>
</dbReference>
<sequence>MSSVEFASELTDDERAALLDVVRRSIAHGLRHRRPLAVDATQYSGLLCARQACFVTLRLRDHLRGCMGSLAPIGPLIQAAAHHAFQAAFRDPRFPPVAADELSRLLVSLSILSPAEPLEFADEADLLARLRPGIDGVILSTGRKTATLLPQVWDHVPDRRVFLAHLKRKAGLPENYWSSDLRFQRYRAVCISESACNSESASAVPPDKDAP</sequence>
<protein>
    <submittedName>
        <fullName evidence="2">AmmeMemoRadiSam system protein A</fullName>
    </submittedName>
</protein>
<dbReference type="Pfam" id="PF01871">
    <property type="entry name" value="AMMECR1"/>
    <property type="match status" value="1"/>
</dbReference>
<dbReference type="EMBL" id="DSVQ01000006">
    <property type="protein sequence ID" value="HGT38242.1"/>
    <property type="molecule type" value="Genomic_DNA"/>
</dbReference>
<gene>
    <name evidence="2" type="primary">amrA</name>
    <name evidence="2" type="ORF">ENS64_03100</name>
</gene>